<keyword evidence="11 13" id="KW-0472">Membrane</keyword>
<evidence type="ECO:0000256" key="10">
    <source>
        <dbReference type="ARBA" id="ARBA00023065"/>
    </source>
</evidence>
<sequence length="461" mass="50874">MQQTKTVSQKLKQFFGLFIPIFVTQTSLFAMQFFNTTMAGHISSQDLAGVAIGASIWTAISTGLAGILLAVTPTVSQYVGARKRSNVAPFIVQAVYLAITLGLIIIGLGAISIPFILDSMNLEVEVYDVAYKFLVMISIGVIPLFIYTVLRCFMDALGQTKITMMITLCSIPINLFFNYCLMFGNLGFPRLGGYGAAISSSLTYWCMLAISILVISKNPRFAVYKVFKKFLPFHFRTWKQILKIGIPIGFSIFFESSVFSAVTILMSQFDTNTIAAHQIANNFQALLYMTPYSIALALTISVGFEAGAKRFKEARTYSFIGIGAALIFAVLYITVIVIWNHSIVSIYTSDTNIKKVAEGFLLFAALFQLSDAIATPVQGALRGYKDVNISFISTLLAYWGIGLPLGYILANYTSTGASGYWIGLISGLACAAIFLLWRLFYLQRLHFDTIKGKNLYLKEQP</sequence>
<keyword evidence="7" id="KW-1003">Cell membrane</keyword>
<feature type="transmembrane region" description="Helical" evidence="13">
    <location>
        <begin position="54"/>
        <end position="75"/>
    </location>
</feature>
<dbReference type="NCBIfam" id="TIGR00797">
    <property type="entry name" value="matE"/>
    <property type="match status" value="1"/>
</dbReference>
<comment type="function">
    <text evidence="1">Multidrug efflux pump.</text>
</comment>
<dbReference type="Proteomes" id="UP001213771">
    <property type="component" value="Unassembled WGS sequence"/>
</dbReference>
<evidence type="ECO:0000256" key="8">
    <source>
        <dbReference type="ARBA" id="ARBA00022692"/>
    </source>
</evidence>
<evidence type="ECO:0000256" key="2">
    <source>
        <dbReference type="ARBA" id="ARBA00004651"/>
    </source>
</evidence>
<feature type="transmembrane region" description="Helical" evidence="13">
    <location>
        <begin position="87"/>
        <end position="117"/>
    </location>
</feature>
<feature type="transmembrane region" description="Helical" evidence="13">
    <location>
        <begin position="244"/>
        <end position="265"/>
    </location>
</feature>
<evidence type="ECO:0000256" key="13">
    <source>
        <dbReference type="SAM" id="Phobius"/>
    </source>
</evidence>
<feature type="transmembrane region" description="Helical" evidence="13">
    <location>
        <begin position="14"/>
        <end position="34"/>
    </location>
</feature>
<feature type="transmembrane region" description="Helical" evidence="13">
    <location>
        <begin position="389"/>
        <end position="408"/>
    </location>
</feature>
<organism evidence="14 15">
    <name type="scientific">Priestia megaterium</name>
    <name type="common">Bacillus megaterium</name>
    <dbReference type="NCBI Taxonomy" id="1404"/>
    <lineage>
        <taxon>Bacteria</taxon>
        <taxon>Bacillati</taxon>
        <taxon>Bacillota</taxon>
        <taxon>Bacilli</taxon>
        <taxon>Bacillales</taxon>
        <taxon>Bacillaceae</taxon>
        <taxon>Priestia</taxon>
    </lineage>
</organism>
<feature type="transmembrane region" description="Helical" evidence="13">
    <location>
        <begin position="194"/>
        <end position="215"/>
    </location>
</feature>
<name>A0ABD4X2I0_PRIMG</name>
<evidence type="ECO:0000256" key="6">
    <source>
        <dbReference type="ARBA" id="ARBA00022449"/>
    </source>
</evidence>
<dbReference type="InterPro" id="IPR050222">
    <property type="entry name" value="MATE_MdtK"/>
</dbReference>
<reference evidence="14 15" key="1">
    <citation type="submission" date="2023-02" db="EMBL/GenBank/DDBJ databases">
        <authorList>
            <person name="Olszewska D."/>
        </authorList>
    </citation>
    <scope>NUCLEOTIDE SEQUENCE [LARGE SCALE GENOMIC DNA]</scope>
    <source>
        <strain evidence="14 15">FDU301</strain>
    </source>
</reference>
<evidence type="ECO:0000256" key="3">
    <source>
        <dbReference type="ARBA" id="ARBA00010199"/>
    </source>
</evidence>
<dbReference type="EMBL" id="JARAOX010000241">
    <property type="protein sequence ID" value="MDD9786672.1"/>
    <property type="molecule type" value="Genomic_DNA"/>
</dbReference>
<dbReference type="GO" id="GO:0015297">
    <property type="term" value="F:antiporter activity"/>
    <property type="evidence" value="ECO:0007669"/>
    <property type="project" value="UniProtKB-KW"/>
</dbReference>
<comment type="caution">
    <text evidence="14">The sequence shown here is derived from an EMBL/GenBank/DDBJ whole genome shotgun (WGS) entry which is preliminary data.</text>
</comment>
<dbReference type="InterPro" id="IPR048279">
    <property type="entry name" value="MdtK-like"/>
</dbReference>
<evidence type="ECO:0000256" key="11">
    <source>
        <dbReference type="ARBA" id="ARBA00023136"/>
    </source>
</evidence>
<evidence type="ECO:0000313" key="15">
    <source>
        <dbReference type="Proteomes" id="UP001213771"/>
    </source>
</evidence>
<keyword evidence="9 13" id="KW-1133">Transmembrane helix</keyword>
<feature type="transmembrane region" description="Helical" evidence="13">
    <location>
        <begin position="420"/>
        <end position="441"/>
    </location>
</feature>
<dbReference type="GO" id="GO:0006811">
    <property type="term" value="P:monoatomic ion transport"/>
    <property type="evidence" value="ECO:0007669"/>
    <property type="project" value="UniProtKB-KW"/>
</dbReference>
<dbReference type="InterPro" id="IPR002528">
    <property type="entry name" value="MATE_fam"/>
</dbReference>
<keyword evidence="5" id="KW-0813">Transport</keyword>
<protein>
    <recommendedName>
        <fullName evidence="4">Probable multidrug resistance protein NorM</fullName>
    </recommendedName>
    <alternativeName>
        <fullName evidence="12">Multidrug-efflux transporter</fullName>
    </alternativeName>
</protein>
<accession>A0ABD4X2I0</accession>
<evidence type="ECO:0000256" key="4">
    <source>
        <dbReference type="ARBA" id="ARBA00020268"/>
    </source>
</evidence>
<dbReference type="Pfam" id="PF01554">
    <property type="entry name" value="MatE"/>
    <property type="match status" value="2"/>
</dbReference>
<dbReference type="AlphaFoldDB" id="A0ABD4X2I0"/>
<proteinExistence type="inferred from homology"/>
<feature type="transmembrane region" description="Helical" evidence="13">
    <location>
        <begin position="162"/>
        <end position="188"/>
    </location>
</feature>
<gene>
    <name evidence="14" type="ORF">PVE99_30400</name>
</gene>
<keyword evidence="10" id="KW-0406">Ion transport</keyword>
<evidence type="ECO:0000256" key="7">
    <source>
        <dbReference type="ARBA" id="ARBA00022475"/>
    </source>
</evidence>
<dbReference type="PANTHER" id="PTHR43298">
    <property type="entry name" value="MULTIDRUG RESISTANCE PROTEIN NORM-RELATED"/>
    <property type="match status" value="1"/>
</dbReference>
<evidence type="ECO:0000256" key="5">
    <source>
        <dbReference type="ARBA" id="ARBA00022448"/>
    </source>
</evidence>
<comment type="subcellular location">
    <subcellularLocation>
        <location evidence="2">Cell membrane</location>
        <topology evidence="2">Multi-pass membrane protein</topology>
    </subcellularLocation>
</comment>
<feature type="transmembrane region" description="Helical" evidence="13">
    <location>
        <begin position="316"/>
        <end position="339"/>
    </location>
</feature>
<keyword evidence="8 13" id="KW-0812">Transmembrane</keyword>
<feature type="transmembrane region" description="Helical" evidence="13">
    <location>
        <begin position="359"/>
        <end position="377"/>
    </location>
</feature>
<feature type="transmembrane region" description="Helical" evidence="13">
    <location>
        <begin position="129"/>
        <end position="150"/>
    </location>
</feature>
<dbReference type="RefSeq" id="WP_274589502.1">
    <property type="nucleotide sequence ID" value="NZ_JARAOX010000241.1"/>
</dbReference>
<dbReference type="GO" id="GO:0005886">
    <property type="term" value="C:plasma membrane"/>
    <property type="evidence" value="ECO:0007669"/>
    <property type="project" value="UniProtKB-SubCell"/>
</dbReference>
<dbReference type="PANTHER" id="PTHR43298:SF2">
    <property type="entry name" value="FMN_FAD EXPORTER YEEO-RELATED"/>
    <property type="match status" value="1"/>
</dbReference>
<dbReference type="PIRSF" id="PIRSF006603">
    <property type="entry name" value="DinF"/>
    <property type="match status" value="1"/>
</dbReference>
<evidence type="ECO:0000256" key="9">
    <source>
        <dbReference type="ARBA" id="ARBA00022989"/>
    </source>
</evidence>
<comment type="similarity">
    <text evidence="3">Belongs to the multi antimicrobial extrusion (MATE) (TC 2.A.66.1) family.</text>
</comment>
<dbReference type="CDD" id="cd13131">
    <property type="entry name" value="MATE_NorM_like"/>
    <property type="match status" value="1"/>
</dbReference>
<evidence type="ECO:0000256" key="12">
    <source>
        <dbReference type="ARBA" id="ARBA00031636"/>
    </source>
</evidence>
<feature type="transmembrane region" description="Helical" evidence="13">
    <location>
        <begin position="285"/>
        <end position="304"/>
    </location>
</feature>
<keyword evidence="6" id="KW-0050">Antiport</keyword>
<evidence type="ECO:0000313" key="14">
    <source>
        <dbReference type="EMBL" id="MDD9786672.1"/>
    </source>
</evidence>
<evidence type="ECO:0000256" key="1">
    <source>
        <dbReference type="ARBA" id="ARBA00003408"/>
    </source>
</evidence>